<dbReference type="InterPro" id="IPR037103">
    <property type="entry name" value="Tubulin/FtsZ-like_C"/>
</dbReference>
<dbReference type="PANTHER" id="PTHR30314:SF3">
    <property type="entry name" value="MITOCHONDRIAL DIVISION PROTEIN FSZA"/>
    <property type="match status" value="1"/>
</dbReference>
<dbReference type="GO" id="GO:0051258">
    <property type="term" value="P:protein polymerization"/>
    <property type="evidence" value="ECO:0007669"/>
    <property type="project" value="UniProtKB-UniRule"/>
</dbReference>
<dbReference type="Pfam" id="PF00091">
    <property type="entry name" value="Tubulin"/>
    <property type="match status" value="1"/>
</dbReference>
<keyword evidence="5" id="KW-0963">Cytoplasm</keyword>
<comment type="similarity">
    <text evidence="1 5 7">Belongs to the FtsZ family.</text>
</comment>
<dbReference type="Proteomes" id="UP000261032">
    <property type="component" value="Unassembled WGS sequence"/>
</dbReference>
<name>A0A3E3EER5_9FIRM</name>
<comment type="caution">
    <text evidence="10">The sequence shown here is derived from an EMBL/GenBank/DDBJ whole genome shotgun (WGS) entry which is preliminary data.</text>
</comment>
<comment type="function">
    <text evidence="5 7">Essential cell division protein that forms a contractile ring structure (Z ring) at the future cell division site. The regulation of the ring assembly controls the timing and the location of cell division. One of the functions of the FtsZ ring is to recruit other cell division proteins to the septum to produce a new cell wall between the dividing cells. Binds GTP and shows GTPase activity.</text>
</comment>
<dbReference type="AlphaFoldDB" id="A0A3E3EER5"/>
<dbReference type="FunFam" id="3.40.50.1440:FF:000001">
    <property type="entry name" value="Cell division protein FtsZ"/>
    <property type="match status" value="1"/>
</dbReference>
<dbReference type="RefSeq" id="WP_117581261.1">
    <property type="nucleotide sequence ID" value="NZ_QUSL01000010.1"/>
</dbReference>
<dbReference type="PROSITE" id="PS01135">
    <property type="entry name" value="FTSZ_2"/>
    <property type="match status" value="1"/>
</dbReference>
<dbReference type="NCBIfam" id="TIGR00065">
    <property type="entry name" value="ftsZ"/>
    <property type="match status" value="1"/>
</dbReference>
<feature type="binding site" evidence="5">
    <location>
        <position position="186"/>
    </location>
    <ligand>
        <name>GTP</name>
        <dbReference type="ChEBI" id="CHEBI:37565"/>
    </ligand>
</feature>
<comment type="subcellular location">
    <subcellularLocation>
        <location evidence="5">Cytoplasm</location>
    </subcellularLocation>
    <text evidence="5">Assembles at midcell at the inner surface of the cytoplasmic membrane.</text>
</comment>
<dbReference type="GO" id="GO:0005525">
    <property type="term" value="F:GTP binding"/>
    <property type="evidence" value="ECO:0007669"/>
    <property type="project" value="UniProtKB-UniRule"/>
</dbReference>
<evidence type="ECO:0000256" key="1">
    <source>
        <dbReference type="ARBA" id="ARBA00009690"/>
    </source>
</evidence>
<gene>
    <name evidence="5 10" type="primary">ftsZ</name>
    <name evidence="10" type="ORF">DXB93_08010</name>
</gene>
<dbReference type="GO" id="GO:0043093">
    <property type="term" value="P:FtsZ-dependent cytokinesis"/>
    <property type="evidence" value="ECO:0007669"/>
    <property type="project" value="UniProtKB-UniRule"/>
</dbReference>
<feature type="binding site" evidence="5">
    <location>
        <begin position="108"/>
        <end position="110"/>
    </location>
    <ligand>
        <name>GTP</name>
        <dbReference type="ChEBI" id="CHEBI:37565"/>
    </ligand>
</feature>
<keyword evidence="2 5" id="KW-0547">Nucleotide-binding</keyword>
<dbReference type="InterPro" id="IPR008280">
    <property type="entry name" value="Tub_FtsZ_C"/>
</dbReference>
<comment type="subunit">
    <text evidence="5">Homodimer. Polymerizes to form a dynamic ring structure in a strictly GTP-dependent manner. Interacts directly with several other division proteins.</text>
</comment>
<evidence type="ECO:0000256" key="3">
    <source>
        <dbReference type="ARBA" id="ARBA00023134"/>
    </source>
</evidence>
<dbReference type="InterPro" id="IPR024757">
    <property type="entry name" value="FtsZ_C"/>
</dbReference>
<evidence type="ECO:0000256" key="4">
    <source>
        <dbReference type="ARBA" id="ARBA00023210"/>
    </source>
</evidence>
<evidence type="ECO:0000256" key="7">
    <source>
        <dbReference type="RuleBase" id="RU000631"/>
    </source>
</evidence>
<evidence type="ECO:0000259" key="9">
    <source>
        <dbReference type="SMART" id="SM00865"/>
    </source>
</evidence>
<dbReference type="InterPro" id="IPR018316">
    <property type="entry name" value="Tubulin/FtsZ_2-layer-sand-dom"/>
</dbReference>
<evidence type="ECO:0000256" key="5">
    <source>
        <dbReference type="HAMAP-Rule" id="MF_00909"/>
    </source>
</evidence>
<organism evidence="10 11">
    <name type="scientific">Thomasclavelia ramosa</name>
    <dbReference type="NCBI Taxonomy" id="1547"/>
    <lineage>
        <taxon>Bacteria</taxon>
        <taxon>Bacillati</taxon>
        <taxon>Bacillota</taxon>
        <taxon>Erysipelotrichia</taxon>
        <taxon>Erysipelotrichales</taxon>
        <taxon>Coprobacillaceae</taxon>
        <taxon>Thomasclavelia</taxon>
    </lineage>
</organism>
<evidence type="ECO:0000313" key="11">
    <source>
        <dbReference type="Proteomes" id="UP000261032"/>
    </source>
</evidence>
<dbReference type="InterPro" id="IPR003008">
    <property type="entry name" value="Tubulin_FtsZ_GTPase"/>
</dbReference>
<proteinExistence type="inferred from homology"/>
<feature type="binding site" evidence="5">
    <location>
        <begin position="22"/>
        <end position="26"/>
    </location>
    <ligand>
        <name>GTP</name>
        <dbReference type="ChEBI" id="CHEBI:37565"/>
    </ligand>
</feature>
<dbReference type="PROSITE" id="PS01134">
    <property type="entry name" value="FTSZ_1"/>
    <property type="match status" value="1"/>
</dbReference>
<dbReference type="PRINTS" id="PR00423">
    <property type="entry name" value="CELLDVISFTSZ"/>
</dbReference>
<feature type="domain" description="Tubulin/FtsZ 2-layer sandwich" evidence="9">
    <location>
        <begin position="206"/>
        <end position="323"/>
    </location>
</feature>
<evidence type="ECO:0000313" key="10">
    <source>
        <dbReference type="EMBL" id="RGD85507.1"/>
    </source>
</evidence>
<keyword evidence="4 5" id="KW-0717">Septation</keyword>
<dbReference type="InterPro" id="IPR036525">
    <property type="entry name" value="Tubulin/FtsZ_GTPase_sf"/>
</dbReference>
<dbReference type="PANTHER" id="PTHR30314">
    <property type="entry name" value="CELL DIVISION PROTEIN FTSZ-RELATED"/>
    <property type="match status" value="1"/>
</dbReference>
<dbReference type="SUPFAM" id="SSF55307">
    <property type="entry name" value="Tubulin C-terminal domain-like"/>
    <property type="match status" value="1"/>
</dbReference>
<dbReference type="Gene3D" id="3.30.1330.20">
    <property type="entry name" value="Tubulin/FtsZ, C-terminal domain"/>
    <property type="match status" value="1"/>
</dbReference>
<dbReference type="InterPro" id="IPR000158">
    <property type="entry name" value="Cell_div_FtsZ"/>
</dbReference>
<dbReference type="SUPFAM" id="SSF52490">
    <property type="entry name" value="Tubulin nucleotide-binding domain-like"/>
    <property type="match status" value="1"/>
</dbReference>
<evidence type="ECO:0000256" key="6">
    <source>
        <dbReference type="NCBIfam" id="TIGR00065"/>
    </source>
</evidence>
<dbReference type="GO" id="GO:0000917">
    <property type="term" value="P:division septum assembly"/>
    <property type="evidence" value="ECO:0007669"/>
    <property type="project" value="UniProtKB-KW"/>
</dbReference>
<dbReference type="EMBL" id="QUSL01000010">
    <property type="protein sequence ID" value="RGD85507.1"/>
    <property type="molecule type" value="Genomic_DNA"/>
</dbReference>
<keyword evidence="5 7" id="KW-0132">Cell division</keyword>
<dbReference type="GO" id="GO:0032153">
    <property type="term" value="C:cell division site"/>
    <property type="evidence" value="ECO:0007669"/>
    <property type="project" value="UniProtKB-UniRule"/>
</dbReference>
<dbReference type="HAMAP" id="MF_00909">
    <property type="entry name" value="FtsZ"/>
    <property type="match status" value="1"/>
</dbReference>
<dbReference type="GO" id="GO:0003924">
    <property type="term" value="F:GTPase activity"/>
    <property type="evidence" value="ECO:0007669"/>
    <property type="project" value="UniProtKB-UniRule"/>
</dbReference>
<accession>A0A3E3EER5</accession>
<sequence>MDLKDEVNYDKIAKIKVIGIGGGGNNAVTRMAESIDGVDFYVANTDMQVLRRSTVENKIVLGKNLTKGLGAGGNPDIGKKAAVESEDEVRSVLEGADMVFIAAGMGGGTGTGAAPVLAKIAKDMGILTVAVVTSPFSFEGKKREKNSKFGLDELSKNVDSIITVSNDKLLKLVGARPMAQAFQEADNVLRQSVQTITDLIAIPAFINLDFADVSAVMKDKGNALIGIGMAEGDNKAKIAAQKAISSPLLSVSIAGAKDAIINVTGGPNISLLDANIALETISQEVGDDINTYLGIAINENLDDEIIVTVIATGLESKTEKREILKSYQKNIKDDINYNDSDIIPPSFILNRRL</sequence>
<dbReference type="SMART" id="SM00864">
    <property type="entry name" value="Tubulin"/>
    <property type="match status" value="1"/>
</dbReference>
<dbReference type="InterPro" id="IPR045061">
    <property type="entry name" value="FtsZ/CetZ"/>
</dbReference>
<dbReference type="SMART" id="SM00865">
    <property type="entry name" value="Tubulin_C"/>
    <property type="match status" value="1"/>
</dbReference>
<feature type="binding site" evidence="5">
    <location>
        <position position="143"/>
    </location>
    <ligand>
        <name>GTP</name>
        <dbReference type="ChEBI" id="CHEBI:37565"/>
    </ligand>
</feature>
<dbReference type="GO" id="GO:0005737">
    <property type="term" value="C:cytoplasm"/>
    <property type="evidence" value="ECO:0007669"/>
    <property type="project" value="UniProtKB-SubCell"/>
</dbReference>
<reference evidence="10 11" key="1">
    <citation type="submission" date="2018-08" db="EMBL/GenBank/DDBJ databases">
        <title>A genome reference for cultivated species of the human gut microbiota.</title>
        <authorList>
            <person name="Zou Y."/>
            <person name="Xue W."/>
            <person name="Luo G."/>
        </authorList>
    </citation>
    <scope>NUCLEOTIDE SEQUENCE [LARGE SCALE GENOMIC DNA]</scope>
    <source>
        <strain evidence="10 11">OM06-4</strain>
    </source>
</reference>
<dbReference type="Gene3D" id="3.40.50.1440">
    <property type="entry name" value="Tubulin/FtsZ, GTPase domain"/>
    <property type="match status" value="1"/>
</dbReference>
<feature type="binding site" evidence="5">
    <location>
        <position position="139"/>
    </location>
    <ligand>
        <name>GTP</name>
        <dbReference type="ChEBI" id="CHEBI:37565"/>
    </ligand>
</feature>
<dbReference type="Pfam" id="PF12327">
    <property type="entry name" value="FtsZ_C"/>
    <property type="match status" value="1"/>
</dbReference>
<evidence type="ECO:0000256" key="2">
    <source>
        <dbReference type="ARBA" id="ARBA00022741"/>
    </source>
</evidence>
<dbReference type="InterPro" id="IPR020805">
    <property type="entry name" value="Cell_div_FtsZ_CS"/>
</dbReference>
<protein>
    <recommendedName>
        <fullName evidence="5 6">Cell division protein FtsZ</fullName>
    </recommendedName>
</protein>
<dbReference type="CDD" id="cd02201">
    <property type="entry name" value="FtsZ_type1"/>
    <property type="match status" value="1"/>
</dbReference>
<evidence type="ECO:0000259" key="8">
    <source>
        <dbReference type="SMART" id="SM00864"/>
    </source>
</evidence>
<keyword evidence="5 7" id="KW-0131">Cell cycle</keyword>
<keyword evidence="3 5" id="KW-0342">GTP-binding</keyword>
<feature type="domain" description="Tubulin/FtsZ GTPase" evidence="8">
    <location>
        <begin position="14"/>
        <end position="204"/>
    </location>
</feature>